<reference evidence="1 2" key="1">
    <citation type="submission" date="2024-01" db="EMBL/GenBank/DDBJ databases">
        <title>Genome insights into Plantactinospora veratri sp. nov.</title>
        <authorList>
            <person name="Wang L."/>
        </authorList>
    </citation>
    <scope>NUCLEOTIDE SEQUENCE [LARGE SCALE GENOMIC DNA]</scope>
    <source>
        <strain evidence="1 2">NEAU-FHS4</strain>
    </source>
</reference>
<dbReference type="EMBL" id="JAZGQL010000003">
    <property type="protein sequence ID" value="MEE6305991.1"/>
    <property type="molecule type" value="Genomic_DNA"/>
</dbReference>
<dbReference type="RefSeq" id="WP_331206357.1">
    <property type="nucleotide sequence ID" value="NZ_JAZGQL010000003.1"/>
</dbReference>
<protein>
    <submittedName>
        <fullName evidence="1">Peptidase inhibitor family I36 protein</fullName>
    </submittedName>
</protein>
<dbReference type="Pfam" id="PF03995">
    <property type="entry name" value="Inhibitor_I36"/>
    <property type="match status" value="1"/>
</dbReference>
<proteinExistence type="predicted"/>
<dbReference type="Proteomes" id="UP001339911">
    <property type="component" value="Unassembled WGS sequence"/>
</dbReference>
<comment type="caution">
    <text evidence="1">The sequence shown here is derived from an EMBL/GenBank/DDBJ whole genome shotgun (WGS) entry which is preliminary data.</text>
</comment>
<name>A0ABU7S7Q1_9ACTN</name>
<gene>
    <name evidence="1" type="ORF">V1634_03980</name>
</gene>
<accession>A0ABU7S7Q1</accession>
<evidence type="ECO:0000313" key="2">
    <source>
        <dbReference type="Proteomes" id="UP001339911"/>
    </source>
</evidence>
<sequence>MKTMRSLLAGVAVFGTLLVLVPGVARANPSGPEVGSRAVKAPASALTGVADVREIAPGVYSGRTVAAWGCQSGAVCFYTQRDGNGGVCWSTGNVPSSSCGYRASYFNNGVPCLGCDHVRVYEGANYTGMELACLHYGWTEGRGNFYISLPVSSFRWGGEC</sequence>
<organism evidence="1 2">
    <name type="scientific">Plantactinospora veratri</name>
    <dbReference type="NCBI Taxonomy" id="1436122"/>
    <lineage>
        <taxon>Bacteria</taxon>
        <taxon>Bacillati</taxon>
        <taxon>Actinomycetota</taxon>
        <taxon>Actinomycetes</taxon>
        <taxon>Micromonosporales</taxon>
        <taxon>Micromonosporaceae</taxon>
        <taxon>Plantactinospora</taxon>
    </lineage>
</organism>
<keyword evidence="2" id="KW-1185">Reference proteome</keyword>
<evidence type="ECO:0000313" key="1">
    <source>
        <dbReference type="EMBL" id="MEE6305991.1"/>
    </source>
</evidence>